<keyword evidence="1" id="KW-0805">Transcription regulation</keyword>
<sequence length="360" mass="39733">MLTGSGAASGNRETPKFRTACENCRQSKVKCNLSGKDTCLRCLRHGLPCRYRVANRSGKPKGSKNRSTLRKLGQLQENKAVSIPNDHLVRRSIEAIPSPRFARSEAETILQPEPRLPDSPIGEVPNASMFLADCAEYPSLYGDSMADSPCAEASMSPTFLQKEFITKGLTSFPLAVHIPSALRPTCDCSETLVFYHDHLRQMVINPGQLRFDQTLQGVQAALAICRGFLQCPSGHKEGHNNTDGTSLILCMSTIELVLQILDYWTSYELLPQPREAIPCETVGYGEYEMGPDETRRVRRFLIRGRLLLCKETLGLLKSVTSGENTEGIGGGWLQQIIGGTEAMTDTFLHAMSEAECICNF</sequence>
<dbReference type="PANTHER" id="PTHR31069">
    <property type="entry name" value="OLEATE-ACTIVATED TRANSCRIPTION FACTOR 1-RELATED"/>
    <property type="match status" value="1"/>
</dbReference>
<keyword evidence="3" id="KW-0804">Transcription</keyword>
<evidence type="ECO:0000256" key="1">
    <source>
        <dbReference type="ARBA" id="ARBA00023015"/>
    </source>
</evidence>
<organism evidence="6 7">
    <name type="scientific">Aspergillus calidoustus</name>
    <dbReference type="NCBI Taxonomy" id="454130"/>
    <lineage>
        <taxon>Eukaryota</taxon>
        <taxon>Fungi</taxon>
        <taxon>Dikarya</taxon>
        <taxon>Ascomycota</taxon>
        <taxon>Pezizomycotina</taxon>
        <taxon>Eurotiomycetes</taxon>
        <taxon>Eurotiomycetidae</taxon>
        <taxon>Eurotiales</taxon>
        <taxon>Aspergillaceae</taxon>
        <taxon>Aspergillus</taxon>
        <taxon>Aspergillus subgen. Nidulantes</taxon>
    </lineage>
</organism>
<dbReference type="GO" id="GO:0003677">
    <property type="term" value="F:DNA binding"/>
    <property type="evidence" value="ECO:0007669"/>
    <property type="project" value="UniProtKB-KW"/>
</dbReference>
<dbReference type="PROSITE" id="PS00463">
    <property type="entry name" value="ZN2_CY6_FUNGAL_1"/>
    <property type="match status" value="1"/>
</dbReference>
<dbReference type="Gene3D" id="4.10.240.10">
    <property type="entry name" value="Zn(2)-C6 fungal-type DNA-binding domain"/>
    <property type="match status" value="1"/>
</dbReference>
<dbReference type="EMBL" id="CDMC01000010">
    <property type="protein sequence ID" value="CEL07978.1"/>
    <property type="molecule type" value="Genomic_DNA"/>
</dbReference>
<keyword evidence="4" id="KW-0539">Nucleus</keyword>
<evidence type="ECO:0000256" key="2">
    <source>
        <dbReference type="ARBA" id="ARBA00023125"/>
    </source>
</evidence>
<dbReference type="GO" id="GO:0008270">
    <property type="term" value="F:zinc ion binding"/>
    <property type="evidence" value="ECO:0007669"/>
    <property type="project" value="InterPro"/>
</dbReference>
<evidence type="ECO:0000256" key="4">
    <source>
        <dbReference type="ARBA" id="ARBA00023242"/>
    </source>
</evidence>
<dbReference type="PROSITE" id="PS50048">
    <property type="entry name" value="ZN2_CY6_FUNGAL_2"/>
    <property type="match status" value="1"/>
</dbReference>
<proteinExistence type="predicted"/>
<evidence type="ECO:0000259" key="5">
    <source>
        <dbReference type="PROSITE" id="PS50048"/>
    </source>
</evidence>
<evidence type="ECO:0000256" key="3">
    <source>
        <dbReference type="ARBA" id="ARBA00023163"/>
    </source>
</evidence>
<dbReference type="InterPro" id="IPR050675">
    <property type="entry name" value="OAF3"/>
</dbReference>
<dbReference type="SUPFAM" id="SSF57701">
    <property type="entry name" value="Zn2/Cys6 DNA-binding domain"/>
    <property type="match status" value="1"/>
</dbReference>
<keyword evidence="7" id="KW-1185">Reference proteome</keyword>
<dbReference type="InterPro" id="IPR036864">
    <property type="entry name" value="Zn2-C6_fun-type_DNA-bd_sf"/>
</dbReference>
<dbReference type="OMA" id="CQYGFAN"/>
<evidence type="ECO:0000313" key="6">
    <source>
        <dbReference type="EMBL" id="CEL07978.1"/>
    </source>
</evidence>
<dbReference type="SMART" id="SM00066">
    <property type="entry name" value="GAL4"/>
    <property type="match status" value="1"/>
</dbReference>
<dbReference type="Proteomes" id="UP000054771">
    <property type="component" value="Unassembled WGS sequence"/>
</dbReference>
<dbReference type="InterPro" id="IPR001138">
    <property type="entry name" value="Zn2Cys6_DnaBD"/>
</dbReference>
<dbReference type="OrthoDB" id="1393670at2759"/>
<gene>
    <name evidence="6" type="ORF">ASPCAL11132</name>
</gene>
<dbReference type="AlphaFoldDB" id="A0A0U5CDQ4"/>
<name>A0A0U5CDQ4_ASPCI</name>
<keyword evidence="2" id="KW-0238">DNA-binding</keyword>
<dbReference type="CDD" id="cd00067">
    <property type="entry name" value="GAL4"/>
    <property type="match status" value="1"/>
</dbReference>
<reference evidence="7" key="1">
    <citation type="journal article" date="2016" name="Genome Announc.">
        <title>Draft genome sequences of fungus Aspergillus calidoustus.</title>
        <authorList>
            <person name="Horn F."/>
            <person name="Linde J."/>
            <person name="Mattern D.J."/>
            <person name="Walther G."/>
            <person name="Guthke R."/>
            <person name="Scherlach K."/>
            <person name="Martin K."/>
            <person name="Brakhage A.A."/>
            <person name="Petzke L."/>
            <person name="Valiante V."/>
        </authorList>
    </citation>
    <scope>NUCLEOTIDE SEQUENCE [LARGE SCALE GENOMIC DNA]</scope>
    <source>
        <strain evidence="7">SF006504</strain>
    </source>
</reference>
<feature type="domain" description="Zn(2)-C6 fungal-type" evidence="5">
    <location>
        <begin position="20"/>
        <end position="51"/>
    </location>
</feature>
<dbReference type="GO" id="GO:0000981">
    <property type="term" value="F:DNA-binding transcription factor activity, RNA polymerase II-specific"/>
    <property type="evidence" value="ECO:0007669"/>
    <property type="project" value="InterPro"/>
</dbReference>
<protein>
    <recommendedName>
        <fullName evidence="5">Zn(2)-C6 fungal-type domain-containing protein</fullName>
    </recommendedName>
</protein>
<dbReference type="PANTHER" id="PTHR31069:SF31">
    <property type="entry name" value="MONODICTYPHENONE CLUSTER TRANSCRIPTION FACTOR-RELATED"/>
    <property type="match status" value="1"/>
</dbReference>
<accession>A0A0U5CDQ4</accession>
<dbReference type="Pfam" id="PF00172">
    <property type="entry name" value="Zn_clus"/>
    <property type="match status" value="1"/>
</dbReference>
<evidence type="ECO:0000313" key="7">
    <source>
        <dbReference type="Proteomes" id="UP000054771"/>
    </source>
</evidence>